<gene>
    <name evidence="14" type="ORF">FH607_020120</name>
</gene>
<dbReference type="Proteomes" id="UP000314251">
    <property type="component" value="Unassembled WGS sequence"/>
</dbReference>
<feature type="region of interest" description="Disordered" evidence="12">
    <location>
        <begin position="1"/>
        <end position="58"/>
    </location>
</feature>
<comment type="caution">
    <text evidence="14">The sequence shown here is derived from an EMBL/GenBank/DDBJ whole genome shotgun (WGS) entry which is preliminary data.</text>
</comment>
<sequence>MRAGGQRAAPIRGDRRERHVAGAAGPQPPAGRRAAGRLPRLRQPGHPPARPAAAERGGVVTTYDWEREAVCRTTDPELWFPSQGESGRVALDICWNHCPVRISCLDAALAEEQRPRSGRHGIRGGYTPEQRAHLQRRRTTAANRADATPTN</sequence>
<dbReference type="PROSITE" id="PS51674">
    <property type="entry name" value="4FE4S_WBL"/>
    <property type="match status" value="1"/>
</dbReference>
<keyword evidence="6" id="KW-0408">Iron</keyword>
<dbReference type="Pfam" id="PF02467">
    <property type="entry name" value="Whib"/>
    <property type="match status" value="1"/>
</dbReference>
<comment type="similarity">
    <text evidence="3">Belongs to the WhiB family.</text>
</comment>
<evidence type="ECO:0000256" key="11">
    <source>
        <dbReference type="ARBA" id="ARBA00023163"/>
    </source>
</evidence>
<evidence type="ECO:0000256" key="5">
    <source>
        <dbReference type="ARBA" id="ARBA00022723"/>
    </source>
</evidence>
<protein>
    <recommendedName>
        <fullName evidence="13">4Fe-4S Wbl-type domain-containing protein</fullName>
    </recommendedName>
</protein>
<evidence type="ECO:0000256" key="2">
    <source>
        <dbReference type="ARBA" id="ARBA00004496"/>
    </source>
</evidence>
<dbReference type="GO" id="GO:0047134">
    <property type="term" value="F:protein-disulfide reductase [NAD(P)H] activity"/>
    <property type="evidence" value="ECO:0007669"/>
    <property type="project" value="TreeGrafter"/>
</dbReference>
<evidence type="ECO:0000259" key="13">
    <source>
        <dbReference type="PROSITE" id="PS51674"/>
    </source>
</evidence>
<reference evidence="14" key="1">
    <citation type="submission" date="2019-10" db="EMBL/GenBank/DDBJ databases">
        <title>Nonomuraea sp. nov., isolated from Phyllanthus amarus.</title>
        <authorList>
            <person name="Klykleung N."/>
            <person name="Tanasupawat S."/>
        </authorList>
    </citation>
    <scope>NUCLEOTIDE SEQUENCE [LARGE SCALE GENOMIC DNA]</scope>
    <source>
        <strain evidence="14">3MP-10</strain>
    </source>
</reference>
<evidence type="ECO:0000256" key="10">
    <source>
        <dbReference type="ARBA" id="ARBA00023157"/>
    </source>
</evidence>
<dbReference type="GO" id="GO:0005737">
    <property type="term" value="C:cytoplasm"/>
    <property type="evidence" value="ECO:0007669"/>
    <property type="project" value="UniProtKB-SubCell"/>
</dbReference>
<evidence type="ECO:0000256" key="8">
    <source>
        <dbReference type="ARBA" id="ARBA00023015"/>
    </source>
</evidence>
<comment type="subcellular location">
    <subcellularLocation>
        <location evidence="2">Cytoplasm</location>
    </subcellularLocation>
</comment>
<dbReference type="GO" id="GO:0003677">
    <property type="term" value="F:DNA binding"/>
    <property type="evidence" value="ECO:0007669"/>
    <property type="project" value="UniProtKB-KW"/>
</dbReference>
<evidence type="ECO:0000256" key="3">
    <source>
        <dbReference type="ARBA" id="ARBA00006597"/>
    </source>
</evidence>
<dbReference type="GO" id="GO:0045892">
    <property type="term" value="P:negative regulation of DNA-templated transcription"/>
    <property type="evidence" value="ECO:0007669"/>
    <property type="project" value="TreeGrafter"/>
</dbReference>
<dbReference type="GO" id="GO:0046872">
    <property type="term" value="F:metal ion binding"/>
    <property type="evidence" value="ECO:0007669"/>
    <property type="project" value="UniProtKB-KW"/>
</dbReference>
<evidence type="ECO:0000256" key="4">
    <source>
        <dbReference type="ARBA" id="ARBA00022485"/>
    </source>
</evidence>
<accession>A0A5N6A4U5</accession>
<feature type="compositionally biased region" description="Low complexity" evidence="12">
    <location>
        <begin position="21"/>
        <end position="44"/>
    </location>
</feature>
<keyword evidence="15" id="KW-1185">Reference proteome</keyword>
<keyword evidence="9" id="KW-0238">DNA-binding</keyword>
<keyword evidence="4" id="KW-0004">4Fe-4S</keyword>
<feature type="domain" description="4Fe-4S Wbl-type" evidence="13">
    <location>
        <begin position="70"/>
        <end position="133"/>
    </location>
</feature>
<keyword evidence="5" id="KW-0479">Metal-binding</keyword>
<evidence type="ECO:0000313" key="15">
    <source>
        <dbReference type="Proteomes" id="UP000314251"/>
    </source>
</evidence>
<dbReference type="EMBL" id="VDLY02000013">
    <property type="protein sequence ID" value="KAB8162946.1"/>
    <property type="molecule type" value="Genomic_DNA"/>
</dbReference>
<dbReference type="GO" id="GO:0051539">
    <property type="term" value="F:4 iron, 4 sulfur cluster binding"/>
    <property type="evidence" value="ECO:0007669"/>
    <property type="project" value="UniProtKB-KW"/>
</dbReference>
<evidence type="ECO:0000256" key="12">
    <source>
        <dbReference type="SAM" id="MobiDB-lite"/>
    </source>
</evidence>
<dbReference type="GO" id="GO:0045454">
    <property type="term" value="P:cell redox homeostasis"/>
    <property type="evidence" value="ECO:0007669"/>
    <property type="project" value="TreeGrafter"/>
</dbReference>
<feature type="compositionally biased region" description="Low complexity" evidence="12">
    <location>
        <begin position="140"/>
        <end position="151"/>
    </location>
</feature>
<keyword evidence="8" id="KW-0805">Transcription regulation</keyword>
<evidence type="ECO:0000256" key="1">
    <source>
        <dbReference type="ARBA" id="ARBA00001966"/>
    </source>
</evidence>
<dbReference type="OrthoDB" id="4320220at2"/>
<evidence type="ECO:0000256" key="7">
    <source>
        <dbReference type="ARBA" id="ARBA00023014"/>
    </source>
</evidence>
<feature type="region of interest" description="Disordered" evidence="12">
    <location>
        <begin position="111"/>
        <end position="151"/>
    </location>
</feature>
<dbReference type="PANTHER" id="PTHR38839:SF4">
    <property type="entry name" value="TRANSCRIPTIONAL REGULATOR WHIB"/>
    <property type="match status" value="1"/>
</dbReference>
<name>A0A5N6A4U5_9ACTN</name>
<evidence type="ECO:0000256" key="9">
    <source>
        <dbReference type="ARBA" id="ARBA00023125"/>
    </source>
</evidence>
<proteinExistence type="inferred from homology"/>
<dbReference type="AlphaFoldDB" id="A0A5N6A4U5"/>
<dbReference type="InterPro" id="IPR003482">
    <property type="entry name" value="Whib"/>
</dbReference>
<dbReference type="PANTHER" id="PTHR38839">
    <property type="entry name" value="TRANSCRIPTIONAL REGULATOR WHID-RELATED"/>
    <property type="match status" value="1"/>
</dbReference>
<comment type="cofactor">
    <cofactor evidence="1">
        <name>[4Fe-4S] cluster</name>
        <dbReference type="ChEBI" id="CHEBI:49883"/>
    </cofactor>
</comment>
<dbReference type="InterPro" id="IPR034768">
    <property type="entry name" value="4FE4S_WBL"/>
</dbReference>
<keyword evidence="7" id="KW-0411">Iron-sulfur</keyword>
<evidence type="ECO:0000256" key="6">
    <source>
        <dbReference type="ARBA" id="ARBA00023004"/>
    </source>
</evidence>
<organism evidence="14 15">
    <name type="scientific">Streptomyces mimosae</name>
    <dbReference type="NCBI Taxonomy" id="2586635"/>
    <lineage>
        <taxon>Bacteria</taxon>
        <taxon>Bacillati</taxon>
        <taxon>Actinomycetota</taxon>
        <taxon>Actinomycetes</taxon>
        <taxon>Kitasatosporales</taxon>
        <taxon>Streptomycetaceae</taxon>
        <taxon>Streptomyces</taxon>
    </lineage>
</organism>
<keyword evidence="10" id="KW-1015">Disulfide bond</keyword>
<keyword evidence="11" id="KW-0804">Transcription</keyword>
<evidence type="ECO:0000313" key="14">
    <source>
        <dbReference type="EMBL" id="KAB8162946.1"/>
    </source>
</evidence>